<dbReference type="EMBL" id="NEMB01000003">
    <property type="protein sequence ID" value="PQQ66176.1"/>
    <property type="molecule type" value="Genomic_DNA"/>
</dbReference>
<evidence type="ECO:0000313" key="5">
    <source>
        <dbReference type="Proteomes" id="UP000239720"/>
    </source>
</evidence>
<gene>
    <name evidence="3" type="ORF">B9R14_05020</name>
    <name evidence="2" type="ORF">HVS_14310</name>
</gene>
<reference evidence="3 5" key="2">
    <citation type="journal article" date="2018" name="Syst. Appl. Microbiol.">
        <title>Characterization and high-quality draft genome sequence of Herbivorax saccincola A7, an anaerobic, alkaliphilic, thermophilic, cellulolytic, and xylanolytic bacterium.</title>
        <authorList>
            <person name="Aikawa S."/>
            <person name="Baramee S."/>
            <person name="Sermsathanaswadi J."/>
            <person name="Thianheng P."/>
            <person name="Tachaapaikoon C."/>
            <person name="Shikata A."/>
            <person name="Waeonukul R."/>
            <person name="Pason P."/>
            <person name="Ratanakhanokchai K."/>
            <person name="Kosugi A."/>
        </authorList>
    </citation>
    <scope>NUCLEOTIDE SEQUENCE [LARGE SCALE GENOMIC DNA]</scope>
    <source>
        <strain evidence="3 5">A7</strain>
    </source>
</reference>
<evidence type="ECO:0000313" key="3">
    <source>
        <dbReference type="EMBL" id="PQQ66176.1"/>
    </source>
</evidence>
<reference evidence="2 4" key="1">
    <citation type="submission" date="2017-12" db="EMBL/GenBank/DDBJ databases">
        <title>Complete genome sequence of Herbivorax saccincola GGR1, a novel Cellulosome-producing hydrolytic bacterium in a thermophilic biogas plant, established by Illumina and Nanopore MinION sequencing.</title>
        <authorList>
            <person name="Pechtl A."/>
            <person name="Ruckert C."/>
            <person name="Koeck D.E."/>
            <person name="Maus I."/>
            <person name="Winkler A."/>
            <person name="Kalinowski J."/>
            <person name="Puhler A."/>
            <person name="Schwarz W.W."/>
            <person name="Zverlov V.V."/>
            <person name="Schluter A."/>
            <person name="Liebl W."/>
        </authorList>
    </citation>
    <scope>NUCLEOTIDE SEQUENCE [LARGE SCALE GENOMIC DNA]</scope>
    <source>
        <strain evidence="2">GGR1</strain>
        <strain evidence="4">SR1</strain>
    </source>
</reference>
<dbReference type="AlphaFoldDB" id="A0A2K9EL27"/>
<keyword evidence="4" id="KW-1185">Reference proteome</keyword>
<keyword evidence="1" id="KW-1133">Transmembrane helix</keyword>
<evidence type="ECO:0000256" key="1">
    <source>
        <dbReference type="SAM" id="Phobius"/>
    </source>
</evidence>
<sequence length="256" mass="29190">MDEFTRERELDGNGKDKENYNLVERSLELSEEKSPPGLLKKVIYLMLIIFIGVSIVVLAGLFISDFTNKDPLISQFSTYEKPMIKKTPLGEPFTINKEGIEYKIVPLADYRIFGRMLAKNRYPDGFDLAVPIAPYDIGIAHGRLALHSSIELFDFSFGDRCLIYSYDAVDHPFTTEEMYMHIDNIHAIHANDRILEAIEKVKEKQFIILEGKLVKVDILVKAGGERAVWESSLVQGTNECKVMYITKITLGNEVYE</sequence>
<dbReference type="Proteomes" id="UP000239720">
    <property type="component" value="Unassembled WGS sequence"/>
</dbReference>
<evidence type="ECO:0000313" key="4">
    <source>
        <dbReference type="Proteomes" id="UP000233534"/>
    </source>
</evidence>
<organism evidence="2 4">
    <name type="scientific">Acetivibrio saccincola</name>
    <dbReference type="NCBI Taxonomy" id="1677857"/>
    <lineage>
        <taxon>Bacteria</taxon>
        <taxon>Bacillati</taxon>
        <taxon>Bacillota</taxon>
        <taxon>Clostridia</taxon>
        <taxon>Eubacteriales</taxon>
        <taxon>Oscillospiraceae</taxon>
        <taxon>Acetivibrio</taxon>
    </lineage>
</organism>
<dbReference type="KEGG" id="hsc:HVS_14310"/>
<dbReference type="EMBL" id="CP025197">
    <property type="protein sequence ID" value="AUG58723.1"/>
    <property type="molecule type" value="Genomic_DNA"/>
</dbReference>
<dbReference type="Proteomes" id="UP000233534">
    <property type="component" value="Chromosome"/>
</dbReference>
<name>A0A2K9EL27_9FIRM</name>
<accession>A0A2K9EL27</accession>
<proteinExistence type="predicted"/>
<evidence type="ECO:0000313" key="2">
    <source>
        <dbReference type="EMBL" id="AUG58723.1"/>
    </source>
</evidence>
<dbReference type="OrthoDB" id="6706661at2"/>
<protein>
    <submittedName>
        <fullName evidence="2">Uncharacterized protein</fullName>
    </submittedName>
</protein>
<feature type="transmembrane region" description="Helical" evidence="1">
    <location>
        <begin position="42"/>
        <end position="63"/>
    </location>
</feature>
<dbReference type="RefSeq" id="WP_101303354.1">
    <property type="nucleotide sequence ID" value="NZ_CP025197.1"/>
</dbReference>
<keyword evidence="1" id="KW-0812">Transmembrane</keyword>
<keyword evidence="1" id="KW-0472">Membrane</keyword>